<gene>
    <name evidence="2" type="ORF">QTO34_007580</name>
</gene>
<organism evidence="2 3">
    <name type="scientific">Cnephaeus nilssonii</name>
    <name type="common">Northern bat</name>
    <name type="synonym">Eptesicus nilssonii</name>
    <dbReference type="NCBI Taxonomy" id="3371016"/>
    <lineage>
        <taxon>Eukaryota</taxon>
        <taxon>Metazoa</taxon>
        <taxon>Chordata</taxon>
        <taxon>Craniata</taxon>
        <taxon>Vertebrata</taxon>
        <taxon>Euteleostomi</taxon>
        <taxon>Mammalia</taxon>
        <taxon>Eutheria</taxon>
        <taxon>Laurasiatheria</taxon>
        <taxon>Chiroptera</taxon>
        <taxon>Yangochiroptera</taxon>
        <taxon>Vespertilionidae</taxon>
        <taxon>Cnephaeus</taxon>
    </lineage>
</organism>
<comment type="caution">
    <text evidence="2">The sequence shown here is derived from an EMBL/GenBank/DDBJ whole genome shotgun (WGS) entry which is preliminary data.</text>
</comment>
<name>A0AA40LHJ6_CNENI</name>
<proteinExistence type="predicted"/>
<accession>A0AA40LHJ6</accession>
<sequence length="116" mass="12531">MRRRGPLGEDADVNKAWGRPIPAPPPLGSLRPPPDPKQREAWLGGLGLAAVSGRISRDQGQPRRFRKFGAPGKVVRAGLAVAAERGTEDVALTRGAGRLNFAQEVLRLRRCSYGVK</sequence>
<evidence type="ECO:0000313" key="2">
    <source>
        <dbReference type="EMBL" id="KAK1331904.1"/>
    </source>
</evidence>
<dbReference type="Proteomes" id="UP001177744">
    <property type="component" value="Unassembled WGS sequence"/>
</dbReference>
<dbReference type="EMBL" id="JAULJE010000019">
    <property type="protein sequence ID" value="KAK1331904.1"/>
    <property type="molecule type" value="Genomic_DNA"/>
</dbReference>
<keyword evidence="3" id="KW-1185">Reference proteome</keyword>
<protein>
    <submittedName>
        <fullName evidence="2">Uncharacterized protein</fullName>
    </submittedName>
</protein>
<feature type="compositionally biased region" description="Pro residues" evidence="1">
    <location>
        <begin position="21"/>
        <end position="33"/>
    </location>
</feature>
<feature type="region of interest" description="Disordered" evidence="1">
    <location>
        <begin position="1"/>
        <end position="37"/>
    </location>
</feature>
<reference evidence="2" key="1">
    <citation type="submission" date="2023-06" db="EMBL/GenBank/DDBJ databases">
        <title>Reference genome for the Northern bat (Eptesicus nilssonii), a most northern bat species.</title>
        <authorList>
            <person name="Laine V.N."/>
            <person name="Pulliainen A.T."/>
            <person name="Lilley T.M."/>
        </authorList>
    </citation>
    <scope>NUCLEOTIDE SEQUENCE</scope>
    <source>
        <strain evidence="2">BLF_Eptnil</strain>
        <tissue evidence="2">Kidney</tissue>
    </source>
</reference>
<evidence type="ECO:0000256" key="1">
    <source>
        <dbReference type="SAM" id="MobiDB-lite"/>
    </source>
</evidence>
<evidence type="ECO:0000313" key="3">
    <source>
        <dbReference type="Proteomes" id="UP001177744"/>
    </source>
</evidence>
<dbReference type="AlphaFoldDB" id="A0AA40LHJ6"/>